<evidence type="ECO:0000313" key="3">
    <source>
        <dbReference type="Proteomes" id="UP000219020"/>
    </source>
</evidence>
<organism evidence="2 3">
    <name type="scientific">Candidatus Enterovibrio escicola</name>
    <dbReference type="NCBI Taxonomy" id="1927127"/>
    <lineage>
        <taxon>Bacteria</taxon>
        <taxon>Pseudomonadati</taxon>
        <taxon>Pseudomonadota</taxon>
        <taxon>Gammaproteobacteria</taxon>
        <taxon>Vibrionales</taxon>
        <taxon>Vibrionaceae</taxon>
        <taxon>Enterovibrio</taxon>
    </lineage>
</organism>
<accession>A0A2A5T4W5</accession>
<dbReference type="Proteomes" id="UP000219020">
    <property type="component" value="Unassembled WGS sequence"/>
</dbReference>
<dbReference type="RefSeq" id="WP_199399365.1">
    <property type="nucleotide sequence ID" value="NZ_NBYY01000011.1"/>
</dbReference>
<dbReference type="AlphaFoldDB" id="A0A2A5T4W5"/>
<name>A0A2A5T4W5_9GAMM</name>
<comment type="caution">
    <text evidence="2">The sequence shown here is derived from an EMBL/GenBank/DDBJ whole genome shotgun (WGS) entry which is preliminary data.</text>
</comment>
<gene>
    <name evidence="2" type="ORF">BTN49_1174</name>
</gene>
<keyword evidence="3" id="KW-1185">Reference proteome</keyword>
<sequence length="119" mass="14208">MLKLMQGVLIQFYSYLTHRHARLTEIAFVDSSKLQVYHNLRILRHQFFKYTAKQGKLTRGWIYGFKLHLIINDRGSIISVKVTTDYVDDRKPISERVDELWGVYTEIKVISLIHWNRNL</sequence>
<dbReference type="EMBL" id="NBYY01000011">
    <property type="protein sequence ID" value="PCS23178.1"/>
    <property type="molecule type" value="Genomic_DNA"/>
</dbReference>
<reference evidence="3" key="1">
    <citation type="submission" date="2017-04" db="EMBL/GenBank/DDBJ databases">
        <title>Genome evolution of the luminous symbionts of deep sea anglerfish.</title>
        <authorList>
            <person name="Hendry T.A."/>
        </authorList>
    </citation>
    <scope>NUCLEOTIDE SEQUENCE [LARGE SCALE GENOMIC DNA]</scope>
</reference>
<proteinExistence type="predicted"/>
<feature type="domain" description="Transposase DDE" evidence="1">
    <location>
        <begin position="21"/>
        <end position="102"/>
    </location>
</feature>
<dbReference type="InterPro" id="IPR025668">
    <property type="entry name" value="Tnp_DDE_dom"/>
</dbReference>
<dbReference type="GeneID" id="66953254"/>
<dbReference type="Pfam" id="PF13612">
    <property type="entry name" value="DDE_Tnp_1_3"/>
    <property type="match status" value="1"/>
</dbReference>
<evidence type="ECO:0000259" key="1">
    <source>
        <dbReference type="Pfam" id="PF13612"/>
    </source>
</evidence>
<protein>
    <submittedName>
        <fullName evidence="2">Mobile element protein</fullName>
    </submittedName>
</protein>
<evidence type="ECO:0000313" key="2">
    <source>
        <dbReference type="EMBL" id="PCS23178.1"/>
    </source>
</evidence>